<name>A0A498Q8F4_9MYCO</name>
<dbReference type="AlphaFoldDB" id="A0A498Q8F4"/>
<evidence type="ECO:0000313" key="4">
    <source>
        <dbReference type="Proteomes" id="UP000267289"/>
    </source>
</evidence>
<dbReference type="RefSeq" id="WP_075543961.1">
    <property type="nucleotide sequence ID" value="NZ_UPHQ01000171.1"/>
</dbReference>
<dbReference type="GO" id="GO:0036383">
    <property type="term" value="F:3-hydroxy-9,10-secoandrosta-1,3,5(10)-triene-9,17-dione monooxygenase activity"/>
    <property type="evidence" value="ECO:0007669"/>
    <property type="project" value="UniProtKB-EC"/>
</dbReference>
<protein>
    <submittedName>
        <fullName evidence="3">Flavin-dependent monooxygenase, oxygenase subunit HsaA</fullName>
        <ecNumber evidence="3">1.14.14.12</ecNumber>
    </submittedName>
</protein>
<dbReference type="InterPro" id="IPR037069">
    <property type="entry name" value="AcylCoA_DH/ox_N_sf"/>
</dbReference>
<dbReference type="EC" id="1.14.14.12" evidence="3"/>
<dbReference type="GO" id="GO:0050660">
    <property type="term" value="F:flavin adenine dinucleotide binding"/>
    <property type="evidence" value="ECO:0007669"/>
    <property type="project" value="InterPro"/>
</dbReference>
<dbReference type="Gene3D" id="1.10.540.10">
    <property type="entry name" value="Acyl-CoA dehydrogenase/oxidase, N-terminal domain"/>
    <property type="match status" value="1"/>
</dbReference>
<reference evidence="3 4" key="1">
    <citation type="submission" date="2018-09" db="EMBL/GenBank/DDBJ databases">
        <authorList>
            <person name="Tagini F."/>
        </authorList>
    </citation>
    <scope>NUCLEOTIDE SEQUENCE [LARGE SCALE GENOMIC DNA]</scope>
    <source>
        <strain evidence="3 4">MK13</strain>
    </source>
</reference>
<dbReference type="GO" id="GO:0016627">
    <property type="term" value="F:oxidoreductase activity, acting on the CH-CH group of donors"/>
    <property type="evidence" value="ECO:0007669"/>
    <property type="project" value="InterPro"/>
</dbReference>
<evidence type="ECO:0000259" key="2">
    <source>
        <dbReference type="Pfam" id="PF08028"/>
    </source>
</evidence>
<evidence type="ECO:0000313" key="3">
    <source>
        <dbReference type="EMBL" id="VBA41013.1"/>
    </source>
</evidence>
<dbReference type="Proteomes" id="UP000267289">
    <property type="component" value="Unassembled WGS sequence"/>
</dbReference>
<keyword evidence="3" id="KW-0503">Monooxygenase</keyword>
<organism evidence="3 4">
    <name type="scientific">Mycobacterium innocens</name>
    <dbReference type="NCBI Taxonomy" id="2341083"/>
    <lineage>
        <taxon>Bacteria</taxon>
        <taxon>Bacillati</taxon>
        <taxon>Actinomycetota</taxon>
        <taxon>Actinomycetes</taxon>
        <taxon>Mycobacteriales</taxon>
        <taxon>Mycobacteriaceae</taxon>
        <taxon>Mycobacterium</taxon>
    </lineage>
</organism>
<keyword evidence="4" id="KW-1185">Reference proteome</keyword>
<dbReference type="InterPro" id="IPR009100">
    <property type="entry name" value="AcylCoA_DH/oxidase_NM_dom_sf"/>
</dbReference>
<evidence type="ECO:0000256" key="1">
    <source>
        <dbReference type="ARBA" id="ARBA00023002"/>
    </source>
</evidence>
<dbReference type="SUPFAM" id="SSF56645">
    <property type="entry name" value="Acyl-CoA dehydrogenase NM domain-like"/>
    <property type="match status" value="1"/>
</dbReference>
<dbReference type="EMBL" id="UPHQ01000171">
    <property type="protein sequence ID" value="VBA41013.1"/>
    <property type="molecule type" value="Genomic_DNA"/>
</dbReference>
<sequence>MTAGVTQAFVDRLGQRAQQAEELRRLPAATVAELIESGFFDLLRPTRYGGQQAQFAAIFDPVRRMAHGCASTAWTAAFYTLHNVRESRAVIAGLLGASGASAHFLSSPLQRAKRDVDVLSGHVVFDYDVSRELAGALAIGVKVAPTAMV</sequence>
<keyword evidence="1 3" id="KW-0560">Oxidoreductase</keyword>
<accession>A0A498Q8F4</accession>
<feature type="domain" description="Acyl-CoA dehydrogenase C-terminal" evidence="2">
    <location>
        <begin position="76"/>
        <end position="126"/>
    </location>
</feature>
<gene>
    <name evidence="3" type="primary">hsaA_1</name>
    <name evidence="3" type="ORF">LAUMK13_03344</name>
</gene>
<dbReference type="InterPro" id="IPR013107">
    <property type="entry name" value="Acyl-CoA_DH_C"/>
</dbReference>
<proteinExistence type="predicted"/>
<dbReference type="Pfam" id="PF08028">
    <property type="entry name" value="Acyl-CoA_dh_2"/>
    <property type="match status" value="1"/>
</dbReference>
<dbReference type="OrthoDB" id="3404950at2"/>